<evidence type="ECO:0000313" key="1">
    <source>
        <dbReference type="EMBL" id="KYF75990.1"/>
    </source>
</evidence>
<accession>A0A150SR74</accession>
<dbReference type="AlphaFoldDB" id="A0A150SR74"/>
<protein>
    <submittedName>
        <fullName evidence="1">Uncharacterized protein</fullName>
    </submittedName>
</protein>
<proteinExistence type="predicted"/>
<dbReference type="EMBL" id="JEMC01004087">
    <property type="protein sequence ID" value="KYF75990.1"/>
    <property type="molecule type" value="Genomic_DNA"/>
</dbReference>
<reference evidence="1 2" key="1">
    <citation type="submission" date="2014-02" db="EMBL/GenBank/DDBJ databases">
        <title>The small core and large imbalanced accessory genome model reveals a collaborative survival strategy of Sorangium cellulosum strains in nature.</title>
        <authorList>
            <person name="Han K."/>
            <person name="Peng R."/>
            <person name="Blom J."/>
            <person name="Li Y.-Z."/>
        </authorList>
    </citation>
    <scope>NUCLEOTIDE SEQUENCE [LARGE SCALE GENOMIC DNA]</scope>
    <source>
        <strain evidence="1 2">So0149</strain>
    </source>
</reference>
<dbReference type="Proteomes" id="UP000075515">
    <property type="component" value="Unassembled WGS sequence"/>
</dbReference>
<evidence type="ECO:0000313" key="2">
    <source>
        <dbReference type="Proteomes" id="UP000075515"/>
    </source>
</evidence>
<comment type="caution">
    <text evidence="1">The sequence shown here is derived from an EMBL/GenBank/DDBJ whole genome shotgun (WGS) entry which is preliminary data.</text>
</comment>
<name>A0A150SR74_SORCE</name>
<sequence length="233" mass="25182">MYISLDRIDVELEPEDGRARAIQTDHRTAAESSARPALSTIIALIRCLNPRRAYGELELFYNCQHEPPAFLRDAVAACGARLWVGDDPAILAQDLPQTAIDEGAVDRLVNGAMQELARELLEGSAATEPLRALELLELEMVRAGFPEEEEDVAAFWTAVLELGALAGAAVGASNGGAWFHDVTGQGTLPLKYRCFFRGEMAAANPLGKALKFIREKGGGEEPSFLVRTLVSSS</sequence>
<gene>
    <name evidence="1" type="ORF">BE18_01400</name>
</gene>
<organism evidence="1 2">
    <name type="scientific">Sorangium cellulosum</name>
    <name type="common">Polyangium cellulosum</name>
    <dbReference type="NCBI Taxonomy" id="56"/>
    <lineage>
        <taxon>Bacteria</taxon>
        <taxon>Pseudomonadati</taxon>
        <taxon>Myxococcota</taxon>
        <taxon>Polyangia</taxon>
        <taxon>Polyangiales</taxon>
        <taxon>Polyangiaceae</taxon>
        <taxon>Sorangium</taxon>
    </lineage>
</organism>